<dbReference type="EMBL" id="LKEG01000025">
    <property type="protein sequence ID" value="OAJ50477.1"/>
    <property type="molecule type" value="Genomic_DNA"/>
</dbReference>
<dbReference type="SUPFAM" id="SSF53822">
    <property type="entry name" value="Periplasmic binding protein-like I"/>
    <property type="match status" value="1"/>
</dbReference>
<accession>A0A9X5L0K8</accession>
<keyword evidence="3" id="KW-0732">Signal</keyword>
<evidence type="ECO:0000313" key="5">
    <source>
        <dbReference type="EMBL" id="OAJ50477.1"/>
    </source>
</evidence>
<dbReference type="GO" id="GO:0030313">
    <property type="term" value="C:cell envelope"/>
    <property type="evidence" value="ECO:0007669"/>
    <property type="project" value="UniProtKB-SubCell"/>
</dbReference>
<gene>
    <name evidence="5" type="ORF">AO064_04850</name>
</gene>
<evidence type="ECO:0000256" key="1">
    <source>
        <dbReference type="ARBA" id="ARBA00004196"/>
    </source>
</evidence>
<comment type="caution">
    <text evidence="5">The sequence shown here is derived from an EMBL/GenBank/DDBJ whole genome shotgun (WGS) entry which is preliminary data.</text>
</comment>
<organism evidence="5 6">
    <name type="scientific">Pseudomonas marginalis</name>
    <name type="common">Pseudomonas panacis</name>
    <dbReference type="NCBI Taxonomy" id="298"/>
    <lineage>
        <taxon>Bacteria</taxon>
        <taxon>Pseudomonadati</taxon>
        <taxon>Pseudomonadota</taxon>
        <taxon>Gammaproteobacteria</taxon>
        <taxon>Pseudomonadales</taxon>
        <taxon>Pseudomonadaceae</taxon>
        <taxon>Pseudomonas</taxon>
    </lineage>
</organism>
<evidence type="ECO:0000259" key="4">
    <source>
        <dbReference type="Pfam" id="PF13407"/>
    </source>
</evidence>
<comment type="similarity">
    <text evidence="2">Belongs to the bacterial solute-binding protein 2 family.</text>
</comment>
<dbReference type="PANTHER" id="PTHR46847:SF1">
    <property type="entry name" value="D-ALLOSE-BINDING PERIPLASMIC PROTEIN-RELATED"/>
    <property type="match status" value="1"/>
</dbReference>
<dbReference type="Proteomes" id="UP000077563">
    <property type="component" value="Unassembled WGS sequence"/>
</dbReference>
<dbReference type="Gene3D" id="3.40.50.2300">
    <property type="match status" value="2"/>
</dbReference>
<feature type="domain" description="Periplasmic binding protein" evidence="4">
    <location>
        <begin position="59"/>
        <end position="295"/>
    </location>
</feature>
<dbReference type="AlphaFoldDB" id="A0A9X5L0K8"/>
<proteinExistence type="inferred from homology"/>
<reference evidence="5 6" key="1">
    <citation type="submission" date="2015-09" db="EMBL/GenBank/DDBJ databases">
        <title>Genome sequence of Pseudomonas marginalis ICMP 3553.</title>
        <authorList>
            <person name="Visnovsky S."/>
            <person name="Lu A."/>
            <person name="Panda P."/>
            <person name="Pitman A."/>
        </authorList>
    </citation>
    <scope>NUCLEOTIDE SEQUENCE [LARGE SCALE GENOMIC DNA]</scope>
    <source>
        <strain evidence="5 6">ICMP 3553</strain>
    </source>
</reference>
<dbReference type="GO" id="GO:0055085">
    <property type="term" value="P:transmembrane transport"/>
    <property type="evidence" value="ECO:0007669"/>
    <property type="project" value="UniProtKB-ARBA"/>
</dbReference>
<dbReference type="GO" id="GO:0030246">
    <property type="term" value="F:carbohydrate binding"/>
    <property type="evidence" value="ECO:0007669"/>
    <property type="project" value="UniProtKB-ARBA"/>
</dbReference>
<dbReference type="PANTHER" id="PTHR46847">
    <property type="entry name" value="D-ALLOSE-BINDING PERIPLASMIC PROTEIN-RELATED"/>
    <property type="match status" value="1"/>
</dbReference>
<dbReference type="CDD" id="cd19996">
    <property type="entry name" value="PBP1_ABC_sugar_binding-like"/>
    <property type="match status" value="1"/>
</dbReference>
<dbReference type="Pfam" id="PF13407">
    <property type="entry name" value="Peripla_BP_4"/>
    <property type="match status" value="1"/>
</dbReference>
<name>A0A9X5L0K8_PSEMA</name>
<protein>
    <submittedName>
        <fullName evidence="5">Sugar ABC transporter substrate-binding protein</fullName>
    </submittedName>
</protein>
<dbReference type="InterPro" id="IPR028082">
    <property type="entry name" value="Peripla_BP_I"/>
</dbReference>
<evidence type="ECO:0000313" key="6">
    <source>
        <dbReference type="Proteomes" id="UP000077563"/>
    </source>
</evidence>
<evidence type="ECO:0000256" key="3">
    <source>
        <dbReference type="ARBA" id="ARBA00022729"/>
    </source>
</evidence>
<dbReference type="InterPro" id="IPR025997">
    <property type="entry name" value="SBP_2_dom"/>
</dbReference>
<comment type="subcellular location">
    <subcellularLocation>
        <location evidence="1">Cell envelope</location>
    </subcellularLocation>
</comment>
<sequence length="343" mass="37507">MCAPVVFAEDLYLLADTAPASGTNPQTKPDEFKKKGPWKIGMSHYGLAGSTHTYQTAHEAEQTVKGIPQIKEYLFRSADLSQSKQAADIEDLIAQKVDVLIVAPLTTTSASAGIEKARAAGIPVVVYLGKTSTDQFTTEIQGDDFFFGKVMAEYLIKQTNGKGNIWLLRGVAGHPVDEDRYKGAMEAFKAAPGIKIISDQYANWSYDDAKRMCESLYLSNPEVNGIWADGANMSLGCADALQQMGVATLPPITGEAMNGWLRRWKTDNLKSIGPICPPGLSAAAIRAAVALLEGKPVYKHYVNRPDPVTTETLDKYVRMDLSDAFWSPSEIPEEQLQKYYGTK</sequence>
<evidence type="ECO:0000256" key="2">
    <source>
        <dbReference type="ARBA" id="ARBA00007639"/>
    </source>
</evidence>